<name>A0A5P9CG35_9VIBR</name>
<dbReference type="AlphaFoldDB" id="A0A5P9CG35"/>
<evidence type="ECO:0000313" key="5">
    <source>
        <dbReference type="EMBL" id="QFT25021.1"/>
    </source>
</evidence>
<gene>
    <name evidence="5" type="primary">wbbD</name>
    <name evidence="5" type="ORF">FIV01_00925</name>
</gene>
<dbReference type="GO" id="GO:0016757">
    <property type="term" value="F:glycosyltransferase activity"/>
    <property type="evidence" value="ECO:0007669"/>
    <property type="project" value="UniProtKB-KW"/>
</dbReference>
<keyword evidence="3 5" id="KW-0808">Transferase</keyword>
<dbReference type="OrthoDB" id="9801954at2"/>
<dbReference type="InterPro" id="IPR050834">
    <property type="entry name" value="Glycosyltransf_2"/>
</dbReference>
<evidence type="ECO:0000256" key="3">
    <source>
        <dbReference type="ARBA" id="ARBA00022679"/>
    </source>
</evidence>
<protein>
    <submittedName>
        <fullName evidence="5">UDP-Gal:alpha-D-GlcNAc-diphosphoundecaprenol beta-1,3-galactosyltransferase</fullName>
        <ecNumber evidence="5">2.4.1.303</ecNumber>
    </submittedName>
</protein>
<sequence length="278" mass="32320">MKEINSFQFSVLMSLYINETPKNLEECLSSIMEQTVSPNEIVIVEDGPLTDEMYSTLDRWESKLPLIRVKLSKNVGLGNALNEGLKFCSHDLVARMDTDDLCVPYRFERQLHEFTRRDIDICGSWVSEFESNCDIITTYRKPPESHPKIIEESRLRNPINHPSVMYRKSAILDVGGYDNVLFFEDYHLWLKLIDAGYKFFNIQQPLVLMRAGNAQLSRRGGIKYAIHELSFLKLCSKEKIMSKRYAIRNALIRFPVRIAPTVILGGIYKHIRSRDFYK</sequence>
<dbReference type="PANTHER" id="PTHR43685:SF5">
    <property type="entry name" value="GLYCOSYLTRANSFERASE EPSE-RELATED"/>
    <property type="match status" value="1"/>
</dbReference>
<dbReference type="EC" id="2.4.1.303" evidence="5"/>
<evidence type="ECO:0000313" key="6">
    <source>
        <dbReference type="Proteomes" id="UP000326936"/>
    </source>
</evidence>
<dbReference type="SUPFAM" id="SSF53448">
    <property type="entry name" value="Nucleotide-diphospho-sugar transferases"/>
    <property type="match status" value="1"/>
</dbReference>
<dbReference type="InterPro" id="IPR001173">
    <property type="entry name" value="Glyco_trans_2-like"/>
</dbReference>
<feature type="domain" description="Glycosyltransferase 2-like" evidence="4">
    <location>
        <begin position="13"/>
        <end position="153"/>
    </location>
</feature>
<organism evidence="5 6">
    <name type="scientific">Vibrio aquimaris</name>
    <dbReference type="NCBI Taxonomy" id="2587862"/>
    <lineage>
        <taxon>Bacteria</taxon>
        <taxon>Pseudomonadati</taxon>
        <taxon>Pseudomonadota</taxon>
        <taxon>Gammaproteobacteria</taxon>
        <taxon>Vibrionales</taxon>
        <taxon>Vibrionaceae</taxon>
        <taxon>Vibrio</taxon>
    </lineage>
</organism>
<comment type="similarity">
    <text evidence="1">Belongs to the glycosyltransferase 2 family.</text>
</comment>
<dbReference type="Pfam" id="PF00535">
    <property type="entry name" value="Glycos_transf_2"/>
    <property type="match status" value="1"/>
</dbReference>
<keyword evidence="2 5" id="KW-0328">Glycosyltransferase</keyword>
<evidence type="ECO:0000256" key="2">
    <source>
        <dbReference type="ARBA" id="ARBA00022676"/>
    </source>
</evidence>
<evidence type="ECO:0000256" key="1">
    <source>
        <dbReference type="ARBA" id="ARBA00006739"/>
    </source>
</evidence>
<dbReference type="PANTHER" id="PTHR43685">
    <property type="entry name" value="GLYCOSYLTRANSFERASE"/>
    <property type="match status" value="1"/>
</dbReference>
<dbReference type="Gene3D" id="3.90.550.10">
    <property type="entry name" value="Spore Coat Polysaccharide Biosynthesis Protein SpsA, Chain A"/>
    <property type="match status" value="1"/>
</dbReference>
<keyword evidence="6" id="KW-1185">Reference proteome</keyword>
<dbReference type="Proteomes" id="UP000326936">
    <property type="component" value="Chromosome"/>
</dbReference>
<proteinExistence type="inferred from homology"/>
<dbReference type="KEGG" id="vaq:FIV01_00925"/>
<accession>A0A5P9CG35</accession>
<dbReference type="RefSeq" id="WP_152429336.1">
    <property type="nucleotide sequence ID" value="NZ_CBCSDK010000006.1"/>
</dbReference>
<evidence type="ECO:0000259" key="4">
    <source>
        <dbReference type="Pfam" id="PF00535"/>
    </source>
</evidence>
<dbReference type="EMBL" id="CP045350">
    <property type="protein sequence ID" value="QFT25021.1"/>
    <property type="molecule type" value="Genomic_DNA"/>
</dbReference>
<dbReference type="InterPro" id="IPR029044">
    <property type="entry name" value="Nucleotide-diphossugar_trans"/>
</dbReference>
<reference evidence="5 6" key="1">
    <citation type="submission" date="2019-10" db="EMBL/GenBank/DDBJ databases">
        <title>Complete genome sequence of Vibrio sp. strain THAF100, isolated from non-filtered water from the water column of tank 6 of a marine aquarium containing stony-coral fragments. Water maintained at 26 degree C.</title>
        <authorList>
            <person name="Ruckert C."/>
            <person name="Franco A."/>
            <person name="Kalinowski J."/>
            <person name="Glaeser S."/>
        </authorList>
    </citation>
    <scope>NUCLEOTIDE SEQUENCE [LARGE SCALE GENOMIC DNA]</scope>
    <source>
        <strain evidence="5 6">THAF100</strain>
    </source>
</reference>